<dbReference type="InterPro" id="IPR000890">
    <property type="entry name" value="Aliphatic_acid_kin_short-chain"/>
</dbReference>
<feature type="binding site" evidence="9">
    <location>
        <begin position="281"/>
        <end position="283"/>
    </location>
    <ligand>
        <name>ATP</name>
        <dbReference type="ChEBI" id="CHEBI:30616"/>
    </ligand>
</feature>
<dbReference type="PRINTS" id="PR00471">
    <property type="entry name" value="ACETATEKNASE"/>
</dbReference>
<dbReference type="GO" id="GO:0008776">
    <property type="term" value="F:acetate kinase activity"/>
    <property type="evidence" value="ECO:0007669"/>
    <property type="project" value="UniProtKB-EC"/>
</dbReference>
<dbReference type="PROSITE" id="PS01075">
    <property type="entry name" value="ACETATE_KINASE_1"/>
    <property type="match status" value="1"/>
</dbReference>
<feature type="binding site" evidence="9">
    <location>
        <begin position="206"/>
        <end position="210"/>
    </location>
    <ligand>
        <name>ATP</name>
        <dbReference type="ChEBI" id="CHEBI:30616"/>
    </ligand>
</feature>
<protein>
    <recommendedName>
        <fullName evidence="9">Acetate kinase</fullName>
        <ecNumber evidence="9">2.7.2.1</ecNumber>
    </recommendedName>
    <alternativeName>
        <fullName evidence="9">Acetokinase</fullName>
    </alternativeName>
</protein>
<evidence type="ECO:0000256" key="7">
    <source>
        <dbReference type="ARBA" id="ARBA00022840"/>
    </source>
</evidence>
<evidence type="ECO:0000256" key="3">
    <source>
        <dbReference type="ARBA" id="ARBA00022679"/>
    </source>
</evidence>
<dbReference type="InterPro" id="IPR004372">
    <property type="entry name" value="Ac/propionate_kinase"/>
</dbReference>
<keyword evidence="3 9" id="KW-0808">Transferase</keyword>
<evidence type="ECO:0000256" key="9">
    <source>
        <dbReference type="HAMAP-Rule" id="MF_00020"/>
    </source>
</evidence>
<comment type="caution">
    <text evidence="11">The sequence shown here is derived from an EMBL/GenBank/DDBJ whole genome shotgun (WGS) entry which is preliminary data.</text>
</comment>
<name>A0ABV1Z055_9HYPH</name>
<gene>
    <name evidence="9" type="primary">ackA</name>
    <name evidence="11" type="ORF">NKI36_14230</name>
</gene>
<comment type="catalytic activity">
    <reaction evidence="9">
        <text>acetate + ATP = acetyl phosphate + ADP</text>
        <dbReference type="Rhea" id="RHEA:11352"/>
        <dbReference type="ChEBI" id="CHEBI:22191"/>
        <dbReference type="ChEBI" id="CHEBI:30089"/>
        <dbReference type="ChEBI" id="CHEBI:30616"/>
        <dbReference type="ChEBI" id="CHEBI:456216"/>
        <dbReference type="EC" id="2.7.2.1"/>
    </reaction>
</comment>
<keyword evidence="12" id="KW-1185">Reference proteome</keyword>
<feature type="binding site" evidence="9">
    <location>
        <position position="16"/>
    </location>
    <ligand>
        <name>ATP</name>
        <dbReference type="ChEBI" id="CHEBI:30616"/>
    </ligand>
</feature>
<sequence>MSQSILALNAGSSSVKFALYDLGSSDGQLLVSRGTLDLGDAPRLTARAADGTVQCDRQFTADAPHGAGIAEILRLVKGELGGRKLICIGHRIVHGGNKFSKPVRLTPATIEALERLTTLAPLHQPRSLAPVRAIAALQPDLPQVGCFDTAFHHTIDPLVRRFALPQKYEREGLRRYGFHGLSYEYIAGRLSEISPALAAKRTIVAHLGNGASLCAVREGKSVDTTMGFSALDGLVMGTRCGAIDPGVLLYFLLERGMAADELQTMLYERSGLLGVSGISGDMRMLEASSDPRAREAIELFAFRAAREAAALANTMGGFECLVFTAGIGERSSSIRKSMCEKLTWLGVALDELANDAHAEIVSRPDSKVEVRVIATDEESVIARHSRAVMQVGSAT</sequence>
<keyword evidence="6 9" id="KW-0418">Kinase</keyword>
<keyword evidence="8 9" id="KW-0460">Magnesium</keyword>
<dbReference type="InterPro" id="IPR023865">
    <property type="entry name" value="Aliphatic_acid_kinase_CS"/>
</dbReference>
<comment type="subunit">
    <text evidence="9">Homodimer.</text>
</comment>
<feature type="site" description="Transition state stabilizer" evidence="9">
    <location>
        <position position="239"/>
    </location>
</feature>
<evidence type="ECO:0000256" key="2">
    <source>
        <dbReference type="ARBA" id="ARBA00022490"/>
    </source>
</evidence>
<feature type="site" description="Transition state stabilizer" evidence="9">
    <location>
        <position position="179"/>
    </location>
</feature>
<comment type="subcellular location">
    <subcellularLocation>
        <location evidence="9">Cytoplasm</location>
    </subcellularLocation>
</comment>
<dbReference type="RefSeq" id="WP_352558478.1">
    <property type="nucleotide sequence ID" value="NZ_JAMYQB010000010.1"/>
</dbReference>
<dbReference type="EC" id="2.7.2.1" evidence="9"/>
<accession>A0ABV1Z055</accession>
<keyword evidence="2 9" id="KW-0963">Cytoplasm</keyword>
<evidence type="ECO:0000256" key="6">
    <source>
        <dbReference type="ARBA" id="ARBA00022777"/>
    </source>
</evidence>
<dbReference type="PANTHER" id="PTHR21060:SF21">
    <property type="entry name" value="ACETATE KINASE"/>
    <property type="match status" value="1"/>
</dbReference>
<evidence type="ECO:0000313" key="11">
    <source>
        <dbReference type="EMBL" id="MER9405201.1"/>
    </source>
</evidence>
<feature type="active site" description="Proton donor/acceptor" evidence="9">
    <location>
        <position position="148"/>
    </location>
</feature>
<dbReference type="NCBIfam" id="TIGR00016">
    <property type="entry name" value="ackA"/>
    <property type="match status" value="1"/>
</dbReference>
<comment type="function">
    <text evidence="9">Catalyzes the formation of acetyl phosphate from acetate and ATP. Can also catalyze the reverse reaction.</text>
</comment>
<reference evidence="11 12" key="1">
    <citation type="journal article" date="2024" name="Proc. Natl. Acad. Sci. U.S.A.">
        <title>The evolutionary genomics of adaptation to stress in wild rhizobium bacteria.</title>
        <authorList>
            <person name="Kehlet-Delgado H."/>
            <person name="Montoya A.P."/>
            <person name="Jensen K.T."/>
            <person name="Wendlandt C.E."/>
            <person name="Dexheimer C."/>
            <person name="Roberts M."/>
            <person name="Torres Martinez L."/>
            <person name="Friesen M.L."/>
            <person name="Griffitts J.S."/>
            <person name="Porter S.S."/>
        </authorList>
    </citation>
    <scope>NUCLEOTIDE SEQUENCE [LARGE SCALE GENOMIC DNA]</scope>
    <source>
        <strain evidence="11 12">M0641</strain>
    </source>
</reference>
<evidence type="ECO:0000313" key="12">
    <source>
        <dbReference type="Proteomes" id="UP001433071"/>
    </source>
</evidence>
<dbReference type="SUPFAM" id="SSF53067">
    <property type="entry name" value="Actin-like ATPase domain"/>
    <property type="match status" value="2"/>
</dbReference>
<organism evidence="11 12">
    <name type="scientific">Mesorhizobium caraganae</name>
    <dbReference type="NCBI Taxonomy" id="483206"/>
    <lineage>
        <taxon>Bacteria</taxon>
        <taxon>Pseudomonadati</taxon>
        <taxon>Pseudomonadota</taxon>
        <taxon>Alphaproteobacteria</taxon>
        <taxon>Hyphomicrobiales</taxon>
        <taxon>Phyllobacteriaceae</taxon>
        <taxon>Mesorhizobium</taxon>
    </lineage>
</organism>
<comment type="similarity">
    <text evidence="1 9 10">Belongs to the acetokinase family.</text>
</comment>
<dbReference type="PANTHER" id="PTHR21060">
    <property type="entry name" value="ACETATE KINASE"/>
    <property type="match status" value="1"/>
</dbReference>
<dbReference type="EMBL" id="JAMYQB010000010">
    <property type="protein sequence ID" value="MER9405201.1"/>
    <property type="molecule type" value="Genomic_DNA"/>
</dbReference>
<proteinExistence type="inferred from homology"/>
<comment type="cofactor">
    <cofactor evidence="9">
        <name>Mg(2+)</name>
        <dbReference type="ChEBI" id="CHEBI:18420"/>
    </cofactor>
    <cofactor evidence="9">
        <name>Mn(2+)</name>
        <dbReference type="ChEBI" id="CHEBI:29035"/>
    </cofactor>
    <text evidence="9">Mg(2+). Can also accept Mn(2+).</text>
</comment>
<keyword evidence="4 9" id="KW-0479">Metal-binding</keyword>
<dbReference type="HAMAP" id="MF_00020">
    <property type="entry name" value="Acetate_kinase"/>
    <property type="match status" value="1"/>
</dbReference>
<dbReference type="PROSITE" id="PS01076">
    <property type="entry name" value="ACETATE_KINASE_2"/>
    <property type="match status" value="1"/>
</dbReference>
<keyword evidence="7 9" id="KW-0067">ATP-binding</keyword>
<feature type="binding site" evidence="9">
    <location>
        <position position="377"/>
    </location>
    <ligand>
        <name>Mg(2+)</name>
        <dbReference type="ChEBI" id="CHEBI:18420"/>
    </ligand>
</feature>
<dbReference type="PIRSF" id="PIRSF000722">
    <property type="entry name" value="Acetate_prop_kin"/>
    <property type="match status" value="1"/>
</dbReference>
<dbReference type="Gene3D" id="3.30.420.40">
    <property type="match status" value="2"/>
</dbReference>
<evidence type="ECO:0000256" key="1">
    <source>
        <dbReference type="ARBA" id="ARBA00008748"/>
    </source>
</evidence>
<dbReference type="Proteomes" id="UP001433071">
    <property type="component" value="Unassembled WGS sequence"/>
</dbReference>
<comment type="pathway">
    <text evidence="9">Metabolic intermediate biosynthesis; acetyl-CoA biosynthesis; acetyl-CoA from acetate: step 1/2.</text>
</comment>
<evidence type="ECO:0000256" key="8">
    <source>
        <dbReference type="ARBA" id="ARBA00022842"/>
    </source>
</evidence>
<dbReference type="Pfam" id="PF00871">
    <property type="entry name" value="Acetate_kinase"/>
    <property type="match status" value="1"/>
</dbReference>
<evidence type="ECO:0000256" key="5">
    <source>
        <dbReference type="ARBA" id="ARBA00022741"/>
    </source>
</evidence>
<feature type="binding site" evidence="9">
    <location>
        <position position="9"/>
    </location>
    <ligand>
        <name>Mg(2+)</name>
        <dbReference type="ChEBI" id="CHEBI:18420"/>
    </ligand>
</feature>
<feature type="binding site" evidence="9">
    <location>
        <position position="91"/>
    </location>
    <ligand>
        <name>substrate</name>
    </ligand>
</feature>
<keyword evidence="5 9" id="KW-0547">Nucleotide-binding</keyword>
<evidence type="ECO:0000256" key="4">
    <source>
        <dbReference type="ARBA" id="ARBA00022723"/>
    </source>
</evidence>
<dbReference type="InterPro" id="IPR043129">
    <property type="entry name" value="ATPase_NBD"/>
</dbReference>
<evidence type="ECO:0000256" key="10">
    <source>
        <dbReference type="RuleBase" id="RU003835"/>
    </source>
</evidence>
<comment type="caution">
    <text evidence="9">Lacks conserved residue(s) required for the propagation of feature annotation.</text>
</comment>